<evidence type="ECO:0000313" key="1">
    <source>
        <dbReference type="EMBL" id="MER2291240.1"/>
    </source>
</evidence>
<gene>
    <name evidence="1" type="ORF">ABS770_23595</name>
</gene>
<protein>
    <submittedName>
        <fullName evidence="1">NAD(P)-binding protein</fullName>
    </submittedName>
</protein>
<dbReference type="RefSeq" id="WP_350380608.1">
    <property type="nucleotide sequence ID" value="NZ_JBELQD010000040.1"/>
</dbReference>
<evidence type="ECO:0000313" key="2">
    <source>
        <dbReference type="Proteomes" id="UP001432995"/>
    </source>
</evidence>
<sequence length="313" mass="32682">MNQRRCVAILGAGMAGAAAASRIAEAGLDVRVFDKGRGVGGRMATRRADGLQFDHGAQFMRAHGDVFAARLADWERRGIVGPWARAGRRVGIPDMTAPVRDLLSDLSVASGTAIARIIRDGACWRLTDGAGGEHGPFAAVAITFPAPQIAALLAASGFALAGVERATYAPCWSLMVAVERAPADVLIEPNDSPIGLIASDSSKPGRPDGGHLTVHAKPDWSRAHLEAPREAIVSALSKAAEACLGSPLLVGYAQAHRWRFAQVETALGKPCLYDPDLRLGAAGDWCLGPRIEAAHDSGLALANAILSDLGRPA</sequence>
<dbReference type="Gene3D" id="3.90.660.10">
    <property type="match status" value="1"/>
</dbReference>
<accession>A0ABV1R8X5</accession>
<dbReference type="PANTHER" id="PTHR16128:SF5">
    <property type="entry name" value="FAD_NAD(P)-BINDING OXIDOREDUCTASE FAMILY PROTEIN"/>
    <property type="match status" value="1"/>
</dbReference>
<dbReference type="Pfam" id="PF13450">
    <property type="entry name" value="NAD_binding_8"/>
    <property type="match status" value="1"/>
</dbReference>
<comment type="caution">
    <text evidence="1">The sequence shown here is derived from an EMBL/GenBank/DDBJ whole genome shotgun (WGS) entry which is preliminary data.</text>
</comment>
<reference evidence="1" key="1">
    <citation type="submission" date="2024-06" db="EMBL/GenBank/DDBJ databases">
        <authorList>
            <person name="Campbell A.G."/>
        </authorList>
    </citation>
    <scope>NUCLEOTIDE SEQUENCE</scope>
    <source>
        <strain evidence="1">EM17</strain>
    </source>
</reference>
<dbReference type="Gene3D" id="3.50.50.60">
    <property type="entry name" value="FAD/NAD(P)-binding domain"/>
    <property type="match status" value="1"/>
</dbReference>
<dbReference type="SUPFAM" id="SSF51905">
    <property type="entry name" value="FAD/NAD(P)-binding domain"/>
    <property type="match status" value="1"/>
</dbReference>
<dbReference type="Proteomes" id="UP001432995">
    <property type="component" value="Unassembled WGS sequence"/>
</dbReference>
<keyword evidence="2" id="KW-1185">Reference proteome</keyword>
<proteinExistence type="predicted"/>
<organism evidence="1 2">
    <name type="scientific">Methylobacterium brachiatum</name>
    <dbReference type="NCBI Taxonomy" id="269660"/>
    <lineage>
        <taxon>Bacteria</taxon>
        <taxon>Pseudomonadati</taxon>
        <taxon>Pseudomonadota</taxon>
        <taxon>Alphaproteobacteria</taxon>
        <taxon>Hyphomicrobiales</taxon>
        <taxon>Methylobacteriaceae</taxon>
        <taxon>Methylobacterium</taxon>
    </lineage>
</organism>
<dbReference type="PANTHER" id="PTHR16128">
    <property type="entry name" value="FAD/NAD(P)-BINDING OXIDOREDUCTASE FAMILY PROTEIN"/>
    <property type="match status" value="1"/>
</dbReference>
<dbReference type="InterPro" id="IPR036188">
    <property type="entry name" value="FAD/NAD-bd_sf"/>
</dbReference>
<name>A0ABV1R8X5_9HYPH</name>
<dbReference type="EMBL" id="JBELQD010000040">
    <property type="protein sequence ID" value="MER2291240.1"/>
    <property type="molecule type" value="Genomic_DNA"/>
</dbReference>